<comment type="caution">
    <text evidence="1">The sequence shown here is derived from an EMBL/GenBank/DDBJ whole genome shotgun (WGS) entry which is preliminary data.</text>
</comment>
<dbReference type="EMBL" id="CAKOGL010000013">
    <property type="protein sequence ID" value="CAH2093985.1"/>
    <property type="molecule type" value="Genomic_DNA"/>
</dbReference>
<name>A0AAU9U3X9_EUPED</name>
<protein>
    <submittedName>
        <fullName evidence="1">Uncharacterized protein</fullName>
    </submittedName>
</protein>
<dbReference type="Proteomes" id="UP001153954">
    <property type="component" value="Unassembled WGS sequence"/>
</dbReference>
<organism evidence="1 2">
    <name type="scientific">Euphydryas editha</name>
    <name type="common">Edith's checkerspot</name>
    <dbReference type="NCBI Taxonomy" id="104508"/>
    <lineage>
        <taxon>Eukaryota</taxon>
        <taxon>Metazoa</taxon>
        <taxon>Ecdysozoa</taxon>
        <taxon>Arthropoda</taxon>
        <taxon>Hexapoda</taxon>
        <taxon>Insecta</taxon>
        <taxon>Pterygota</taxon>
        <taxon>Neoptera</taxon>
        <taxon>Endopterygota</taxon>
        <taxon>Lepidoptera</taxon>
        <taxon>Glossata</taxon>
        <taxon>Ditrysia</taxon>
        <taxon>Papilionoidea</taxon>
        <taxon>Nymphalidae</taxon>
        <taxon>Nymphalinae</taxon>
        <taxon>Euphydryas</taxon>
    </lineage>
</organism>
<sequence length="524" mass="60642">MEQISLIPNEILKLIPLFGGDKRQLNLFLRKFEYVIEKFQSSDAQNMYLMHAITSRLLDRAASLISEREDIVSWSDFKELIIQHFGDPRSEECIAIELEILKIKTGESYLDFCNRIQSVRSVLLSKVNQILNEEIKQSKIIIYNHTSLNVFLYNLPEKEVNFQEQYNQRSKNFLRQNNSSTHLDQLKSQNHFNFHAKPNGSSSTIRVSQQCNQQFKFGMPKVSNTGYLRDIDLICHHLGSIYQGHHTYHHRELTLITDIVQSSINHRPSIPFGYKPTLNQHISQHNDVSMRSILPNKPHFPVIEIHTDDNYYHDSYENNDYQEHAMYDLDYRPYYYDHEEILNQGEDVNNLTDKGSNSDHDQQGNEEFFFIRASNTNADALSGIQLNAIDSDDNASLAVSVDEKESRLQDHLREVTDDILQLTTRHNSDESKTITISDSEATISASPRDLSDNELEYPIPSITSSSATETVHSNVECDTSGIPILHEAIDTKPNQILVFYWFKNEIQVRDLSRPKEKIIEVFFP</sequence>
<accession>A0AAU9U3X9</accession>
<evidence type="ECO:0000313" key="1">
    <source>
        <dbReference type="EMBL" id="CAH2093985.1"/>
    </source>
</evidence>
<keyword evidence="2" id="KW-1185">Reference proteome</keyword>
<reference evidence="1" key="1">
    <citation type="submission" date="2022-03" db="EMBL/GenBank/DDBJ databases">
        <authorList>
            <person name="Tunstrom K."/>
        </authorList>
    </citation>
    <scope>NUCLEOTIDE SEQUENCE</scope>
</reference>
<gene>
    <name evidence="1" type="ORF">EEDITHA_LOCUS9591</name>
</gene>
<proteinExistence type="predicted"/>
<evidence type="ECO:0000313" key="2">
    <source>
        <dbReference type="Proteomes" id="UP001153954"/>
    </source>
</evidence>
<dbReference type="AlphaFoldDB" id="A0AAU9U3X9"/>